<name>A0A840CPV2_9BACT</name>
<dbReference type="AlphaFoldDB" id="A0A840CPV2"/>
<dbReference type="InterPro" id="IPR025366">
    <property type="entry name" value="DUF4270"/>
</dbReference>
<keyword evidence="3" id="KW-1185">Reference proteome</keyword>
<keyword evidence="1" id="KW-0732">Signal</keyword>
<comment type="caution">
    <text evidence="2">The sequence shown here is derived from an EMBL/GenBank/DDBJ whole genome shotgun (WGS) entry which is preliminary data.</text>
</comment>
<evidence type="ECO:0008006" key="4">
    <source>
        <dbReference type="Google" id="ProtNLM"/>
    </source>
</evidence>
<dbReference type="Pfam" id="PF14092">
    <property type="entry name" value="DUF4270"/>
    <property type="match status" value="1"/>
</dbReference>
<dbReference type="Proteomes" id="UP000555103">
    <property type="component" value="Unassembled WGS sequence"/>
</dbReference>
<dbReference type="PROSITE" id="PS51257">
    <property type="entry name" value="PROKAR_LIPOPROTEIN"/>
    <property type="match status" value="1"/>
</dbReference>
<accession>A0A840CPV2</accession>
<feature type="chain" id="PRO_5032444399" description="DUF4270 domain-containing protein" evidence="1">
    <location>
        <begin position="21"/>
        <end position="461"/>
    </location>
</feature>
<dbReference type="EMBL" id="JACIEP010000002">
    <property type="protein sequence ID" value="MBB4034602.1"/>
    <property type="molecule type" value="Genomic_DNA"/>
</dbReference>
<protein>
    <recommendedName>
        <fullName evidence="4">DUF4270 domain-containing protein</fullName>
    </recommendedName>
</protein>
<sequence length="461" mass="51848">MKIKTLLSLAVALFAVVSISCDDNLSSLGGNIQPDGDDIMAGGDTVYVKAKTVSFKDSIYARTTRGMLGEYVDPVFGKIKSDYLCEFFYPKDTVKPFLDNVLSIDSVFLNTGFITFYGDSVSPMGVSVYEITSPLVPFFFTSIDPAKYCDMTKVLGQSIFTIQNVPDTIDSGYKTLKTRLDLSLGDRIYNEWLTKKETFESPEAFKEFFKGVYITTTFGSGSLIQTEFTEMDVHYTYTGRNSDDTADSIRSTLLRLSVTPEVIQMNRIKNDFSNMEDTDYNNEKTYMKTPAGLYTELTIPLGEILDKIGKDKTLNAVNFVMKGFTEEEDKLDTQRPNTILLINKDSLENFFYKRKLHDNVTSFIMSWNSSTSSGVYNSYDFGNIAAAVNHYADYYKNEAVIPDLKYLMIPISISTTTSSSTGSTQVTNIYNLMSPTSAILRTDPDNMKMSIVYSKYNNNRE</sequence>
<evidence type="ECO:0000313" key="2">
    <source>
        <dbReference type="EMBL" id="MBB4034602.1"/>
    </source>
</evidence>
<reference evidence="2 3" key="1">
    <citation type="submission" date="2020-08" db="EMBL/GenBank/DDBJ databases">
        <title>Genomic Encyclopedia of Type Strains, Phase IV (KMG-IV): sequencing the most valuable type-strain genomes for metagenomic binning, comparative biology and taxonomic classification.</title>
        <authorList>
            <person name="Goeker M."/>
        </authorList>
    </citation>
    <scope>NUCLEOTIDE SEQUENCE [LARGE SCALE GENOMIC DNA]</scope>
    <source>
        <strain evidence="2 3">DSM 104969</strain>
    </source>
</reference>
<feature type="signal peptide" evidence="1">
    <location>
        <begin position="1"/>
        <end position="20"/>
    </location>
</feature>
<gene>
    <name evidence="2" type="ORF">GGR21_000489</name>
</gene>
<evidence type="ECO:0000256" key="1">
    <source>
        <dbReference type="SAM" id="SignalP"/>
    </source>
</evidence>
<organism evidence="2 3">
    <name type="scientific">Dysgonomonas hofstadii</name>
    <dbReference type="NCBI Taxonomy" id="637886"/>
    <lineage>
        <taxon>Bacteria</taxon>
        <taxon>Pseudomonadati</taxon>
        <taxon>Bacteroidota</taxon>
        <taxon>Bacteroidia</taxon>
        <taxon>Bacteroidales</taxon>
        <taxon>Dysgonomonadaceae</taxon>
        <taxon>Dysgonomonas</taxon>
    </lineage>
</organism>
<dbReference type="RefSeq" id="WP_183305569.1">
    <property type="nucleotide sequence ID" value="NZ_JACIEP010000002.1"/>
</dbReference>
<proteinExistence type="predicted"/>
<evidence type="ECO:0000313" key="3">
    <source>
        <dbReference type="Proteomes" id="UP000555103"/>
    </source>
</evidence>